<accession>A0A7C9CYU4</accession>
<protein>
    <submittedName>
        <fullName evidence="2">Uncharacterized protein</fullName>
    </submittedName>
</protein>
<sequence length="131" mass="15040">MMFWYHPLVSLRTRMLCAACTGFFTLVLCGCYVASFPSFWYIVFILLRVLLIVTIVAGSPSDFFGFYFQSRCFGYLPPLFSWVCPLFCLSCLMWKGWVIMSYSLVLGVASFWSEQPIHHDTKCSPPSLIGR</sequence>
<feature type="transmembrane region" description="Helical" evidence="1">
    <location>
        <begin position="79"/>
        <end position="100"/>
    </location>
</feature>
<evidence type="ECO:0000256" key="1">
    <source>
        <dbReference type="SAM" id="Phobius"/>
    </source>
</evidence>
<organism evidence="2">
    <name type="scientific">Opuntia streptacantha</name>
    <name type="common">Prickly pear cactus</name>
    <name type="synonym">Opuntia cardona</name>
    <dbReference type="NCBI Taxonomy" id="393608"/>
    <lineage>
        <taxon>Eukaryota</taxon>
        <taxon>Viridiplantae</taxon>
        <taxon>Streptophyta</taxon>
        <taxon>Embryophyta</taxon>
        <taxon>Tracheophyta</taxon>
        <taxon>Spermatophyta</taxon>
        <taxon>Magnoliopsida</taxon>
        <taxon>eudicotyledons</taxon>
        <taxon>Gunneridae</taxon>
        <taxon>Pentapetalae</taxon>
        <taxon>Caryophyllales</taxon>
        <taxon>Cactineae</taxon>
        <taxon>Cactaceae</taxon>
        <taxon>Opuntioideae</taxon>
        <taxon>Opuntia</taxon>
    </lineage>
</organism>
<evidence type="ECO:0000313" key="2">
    <source>
        <dbReference type="EMBL" id="MBA4628987.1"/>
    </source>
</evidence>
<proteinExistence type="predicted"/>
<reference evidence="2" key="1">
    <citation type="journal article" date="2013" name="J. Plant Res.">
        <title>Effect of fungi and light on seed germination of three Opuntia species from semiarid lands of central Mexico.</title>
        <authorList>
            <person name="Delgado-Sanchez P."/>
            <person name="Jimenez-Bremont J.F."/>
            <person name="Guerrero-Gonzalez Mde L."/>
            <person name="Flores J."/>
        </authorList>
    </citation>
    <scope>NUCLEOTIDE SEQUENCE</scope>
    <source>
        <tissue evidence="2">Cladode</tissue>
    </source>
</reference>
<dbReference type="AlphaFoldDB" id="A0A7C9CYU4"/>
<reference evidence="2" key="2">
    <citation type="submission" date="2020-07" db="EMBL/GenBank/DDBJ databases">
        <authorList>
            <person name="Vera ALvarez R."/>
            <person name="Arias-Moreno D.M."/>
            <person name="Jimenez-Jacinto V."/>
            <person name="Jimenez-Bremont J.F."/>
            <person name="Swaminathan K."/>
            <person name="Moose S.P."/>
            <person name="Guerrero-Gonzalez M.L."/>
            <person name="Marino-Ramirez L."/>
            <person name="Landsman D."/>
            <person name="Rodriguez-Kessler M."/>
            <person name="Delgado-Sanchez P."/>
        </authorList>
    </citation>
    <scope>NUCLEOTIDE SEQUENCE</scope>
    <source>
        <tissue evidence="2">Cladode</tissue>
    </source>
</reference>
<name>A0A7C9CYU4_OPUST</name>
<feature type="transmembrane region" description="Helical" evidence="1">
    <location>
        <begin position="39"/>
        <end position="58"/>
    </location>
</feature>
<keyword evidence="1" id="KW-1133">Transmembrane helix</keyword>
<dbReference type="EMBL" id="GISG01067910">
    <property type="protein sequence ID" value="MBA4628987.1"/>
    <property type="molecule type" value="Transcribed_RNA"/>
</dbReference>
<keyword evidence="1" id="KW-0812">Transmembrane</keyword>
<keyword evidence="1" id="KW-0472">Membrane</keyword>